<dbReference type="InterPro" id="IPR010057">
    <property type="entry name" value="Transcription_activator_Rgg_C"/>
</dbReference>
<dbReference type="AlphaFoldDB" id="A0A0U2X586"/>
<keyword evidence="3" id="KW-1185">Reference proteome</keyword>
<reference evidence="3" key="1">
    <citation type="submission" date="2015-12" db="EMBL/GenBank/DDBJ databases">
        <authorList>
            <person name="Lauer A."/>
            <person name="Humrighouse B."/>
            <person name="Loparev V."/>
            <person name="Shewmaker P.L."/>
            <person name="Whitney A.M."/>
            <person name="McLaughlin R.W."/>
        </authorList>
    </citation>
    <scope>NUCLEOTIDE SEQUENCE [LARGE SCALE GENOMIC DNA]</scope>
    <source>
        <strain evidence="3">LMG 26678</strain>
    </source>
</reference>
<dbReference type="STRING" id="118060.ATZ35_01945"/>
<evidence type="ECO:0000313" key="3">
    <source>
        <dbReference type="Proteomes" id="UP000067523"/>
    </source>
</evidence>
<dbReference type="Pfam" id="PF01381">
    <property type="entry name" value="HTH_3"/>
    <property type="match status" value="1"/>
</dbReference>
<dbReference type="PROSITE" id="PS50943">
    <property type="entry name" value="HTH_CROC1"/>
    <property type="match status" value="1"/>
</dbReference>
<dbReference type="PANTHER" id="PTHR37038">
    <property type="entry name" value="TRANSCRIPTIONAL REGULATOR-RELATED"/>
    <property type="match status" value="1"/>
</dbReference>
<dbReference type="Gene3D" id="1.25.40.10">
    <property type="entry name" value="Tetratricopeptide repeat domain"/>
    <property type="match status" value="1"/>
</dbReference>
<dbReference type="CDD" id="cd00093">
    <property type="entry name" value="HTH_XRE"/>
    <property type="match status" value="1"/>
</dbReference>
<accession>A0A0U2X586</accession>
<dbReference type="EMBL" id="CP013655">
    <property type="protein sequence ID" value="ALS35959.1"/>
    <property type="molecule type" value="Genomic_DNA"/>
</dbReference>
<evidence type="ECO:0000259" key="1">
    <source>
        <dbReference type="PROSITE" id="PS50943"/>
    </source>
</evidence>
<name>A0A0U2X586_9ENTE</name>
<proteinExistence type="predicted"/>
<dbReference type="InterPro" id="IPR053163">
    <property type="entry name" value="HTH-type_regulator_Rgg"/>
</dbReference>
<dbReference type="SMART" id="SM00530">
    <property type="entry name" value="HTH_XRE"/>
    <property type="match status" value="1"/>
</dbReference>
<dbReference type="NCBIfam" id="TIGR01716">
    <property type="entry name" value="RGG_Cterm"/>
    <property type="match status" value="1"/>
</dbReference>
<dbReference type="InterPro" id="IPR001387">
    <property type="entry name" value="Cro/C1-type_HTH"/>
</dbReference>
<gene>
    <name evidence="2" type="ORF">ATZ35_01945</name>
</gene>
<evidence type="ECO:0000313" key="2">
    <source>
        <dbReference type="EMBL" id="ALS35959.1"/>
    </source>
</evidence>
<organism evidence="2 3">
    <name type="scientific">Enterococcus rotai</name>
    <dbReference type="NCBI Taxonomy" id="118060"/>
    <lineage>
        <taxon>Bacteria</taxon>
        <taxon>Bacillati</taxon>
        <taxon>Bacillota</taxon>
        <taxon>Bacilli</taxon>
        <taxon>Lactobacillales</taxon>
        <taxon>Enterococcaceae</taxon>
        <taxon>Enterococcus</taxon>
    </lineage>
</organism>
<feature type="domain" description="HTH cro/C1-type" evidence="1">
    <location>
        <begin position="8"/>
        <end position="61"/>
    </location>
</feature>
<dbReference type="RefSeq" id="WP_208929041.1">
    <property type="nucleotide sequence ID" value="NZ_CP013655.1"/>
</dbReference>
<dbReference type="InterPro" id="IPR010982">
    <property type="entry name" value="Lambda_DNA-bd_dom_sf"/>
</dbReference>
<dbReference type="Proteomes" id="UP000067523">
    <property type="component" value="Chromosome"/>
</dbReference>
<dbReference type="SUPFAM" id="SSF47413">
    <property type="entry name" value="lambda repressor-like DNA-binding domains"/>
    <property type="match status" value="1"/>
</dbReference>
<dbReference type="KEGG" id="erx:ATZ35_01945"/>
<dbReference type="Pfam" id="PF21259">
    <property type="entry name" value="Rgg_C"/>
    <property type="match status" value="1"/>
</dbReference>
<sequence length="291" mass="33882">MKHYGTLLKNIRQEKGLSQKDIYDGIITRQAYYLIETNTSMPSFDKFLLILERLFISVDEFLYALDPEVFPTENHLYHQLSQAVFKKDKQQLTSLIAQSQTLYSTTKNKKYYHLNLITQSMALLNLEQSESDTIDCLKELMDPIKQYLIGIDKWYLYELKLLNNSLYCFELSEAIALGTLVGKKIDTLSTLEQYQDIKLRIYLNLSGLCLNCQDYENTLIFSTLAKENAQTDYRLFEKIIASLNYEIAKTASQKLAVNTHITNYLSILETLDYQATVKEYRKLLKNNKITC</sequence>
<dbReference type="InterPro" id="IPR011990">
    <property type="entry name" value="TPR-like_helical_dom_sf"/>
</dbReference>
<dbReference type="GO" id="GO:0003677">
    <property type="term" value="F:DNA binding"/>
    <property type="evidence" value="ECO:0007669"/>
    <property type="project" value="InterPro"/>
</dbReference>
<protein>
    <submittedName>
        <fullName evidence="2">MutR family transcriptional regulator</fullName>
    </submittedName>
</protein>